<dbReference type="InterPro" id="IPR001387">
    <property type="entry name" value="Cro/C1-type_HTH"/>
</dbReference>
<dbReference type="Gene3D" id="1.10.260.40">
    <property type="entry name" value="lambda repressor-like DNA-binding domains"/>
    <property type="match status" value="1"/>
</dbReference>
<dbReference type="GO" id="GO:0003677">
    <property type="term" value="F:DNA binding"/>
    <property type="evidence" value="ECO:0007669"/>
    <property type="project" value="InterPro"/>
</dbReference>
<evidence type="ECO:0000313" key="5">
    <source>
        <dbReference type="Proteomes" id="UP000218979"/>
    </source>
</evidence>
<dbReference type="InterPro" id="IPR010982">
    <property type="entry name" value="Lambda_DNA-bd_dom_sf"/>
</dbReference>
<dbReference type="Proteomes" id="UP000185655">
    <property type="component" value="Unassembled WGS sequence"/>
</dbReference>
<dbReference type="AlphaFoldDB" id="A0A1K2HCC3"/>
<proteinExistence type="predicted"/>
<evidence type="ECO:0000313" key="2">
    <source>
        <dbReference type="EMBL" id="PCS04837.1"/>
    </source>
</evidence>
<dbReference type="EMBL" id="JXJT01000001">
    <property type="protein sequence ID" value="PCS04837.1"/>
    <property type="molecule type" value="Genomic_DNA"/>
</dbReference>
<dbReference type="RefSeq" id="WP_031366203.1">
    <property type="nucleotide sequence ID" value="NZ_FPKS01000004.1"/>
</dbReference>
<gene>
    <name evidence="2" type="ORF">RR45_GL000156</name>
    <name evidence="3" type="ORF">SAMN02746068_01015</name>
</gene>
<dbReference type="SMART" id="SM00530">
    <property type="entry name" value="HTH_XRE"/>
    <property type="match status" value="1"/>
</dbReference>
<dbReference type="PROSITE" id="PS50943">
    <property type="entry name" value="HTH_CROC1"/>
    <property type="match status" value="1"/>
</dbReference>
<sequence>MTLDLNRIRAERIAKGMTQDEVAKKMGWKTRTPYAKRENGIVAIGADELINLALIFGYTKDDLGIFFNHNVPEKEHAAS</sequence>
<keyword evidence="5" id="KW-1185">Reference proteome</keyword>
<accession>A0A1K2HCC3</accession>
<organism evidence="3 4">
    <name type="scientific">Pseudolactococcus chungangensis CAU 28 = DSM 22330</name>
    <dbReference type="NCBI Taxonomy" id="1122154"/>
    <lineage>
        <taxon>Bacteria</taxon>
        <taxon>Bacillati</taxon>
        <taxon>Bacillota</taxon>
        <taxon>Bacilli</taxon>
        <taxon>Lactobacillales</taxon>
        <taxon>Streptococcaceae</taxon>
        <taxon>Pseudolactococcus</taxon>
    </lineage>
</organism>
<dbReference type="Pfam" id="PF01381">
    <property type="entry name" value="HTH_3"/>
    <property type="match status" value="1"/>
</dbReference>
<evidence type="ECO:0000259" key="1">
    <source>
        <dbReference type="PROSITE" id="PS50943"/>
    </source>
</evidence>
<reference evidence="2 5" key="1">
    <citation type="submission" date="2014-12" db="EMBL/GenBank/DDBJ databases">
        <title>Draft genome sequences of 10 type strains of Lactococcus.</title>
        <authorList>
            <person name="Sun Z."/>
            <person name="Zhong Z."/>
            <person name="Liu W."/>
            <person name="Zhang W."/>
            <person name="Zhang H."/>
        </authorList>
    </citation>
    <scope>NUCLEOTIDE SEQUENCE [LARGE SCALE GENOMIC DNA]</scope>
    <source>
        <strain evidence="2 5">DSM 22330</strain>
    </source>
</reference>
<feature type="domain" description="HTH cro/C1-type" evidence="1">
    <location>
        <begin position="8"/>
        <end position="63"/>
    </location>
</feature>
<dbReference type="CDD" id="cd00093">
    <property type="entry name" value="HTH_XRE"/>
    <property type="match status" value="1"/>
</dbReference>
<dbReference type="STRING" id="1122154.SAMN02746068_01015"/>
<evidence type="ECO:0000313" key="3">
    <source>
        <dbReference type="EMBL" id="SFZ73954.1"/>
    </source>
</evidence>
<dbReference type="SUPFAM" id="SSF47413">
    <property type="entry name" value="lambda repressor-like DNA-binding domains"/>
    <property type="match status" value="1"/>
</dbReference>
<name>A0A1K2HCC3_9LACT</name>
<reference evidence="3 4" key="2">
    <citation type="submission" date="2016-11" db="EMBL/GenBank/DDBJ databases">
        <authorList>
            <person name="Jaros S."/>
            <person name="Januszkiewicz K."/>
            <person name="Wedrychowicz H."/>
        </authorList>
    </citation>
    <scope>NUCLEOTIDE SEQUENCE [LARGE SCALE GENOMIC DNA]</scope>
    <source>
        <strain evidence="3 4">DSM 22330</strain>
    </source>
</reference>
<protein>
    <submittedName>
        <fullName evidence="2">Cro/Cl family transcriptional regulator</fullName>
    </submittedName>
    <submittedName>
        <fullName evidence="3">Helix-turn-helix</fullName>
    </submittedName>
</protein>
<evidence type="ECO:0000313" key="4">
    <source>
        <dbReference type="Proteomes" id="UP000185655"/>
    </source>
</evidence>
<dbReference type="Proteomes" id="UP000218979">
    <property type="component" value="Unassembled WGS sequence"/>
</dbReference>
<dbReference type="EMBL" id="FPKS01000004">
    <property type="protein sequence ID" value="SFZ73954.1"/>
    <property type="molecule type" value="Genomic_DNA"/>
</dbReference>